<evidence type="ECO:0000313" key="12">
    <source>
        <dbReference type="EMBL" id="AAF10363.1"/>
    </source>
</evidence>
<dbReference type="PANTHER" id="PTHR38042:SF1">
    <property type="entry name" value="UROPORPHYRINOGEN-III SYNTHASE, CHLOROPLASTIC"/>
    <property type="match status" value="1"/>
</dbReference>
<dbReference type="Proteomes" id="UP000002524">
    <property type="component" value="Chromosome 1"/>
</dbReference>
<evidence type="ECO:0000256" key="6">
    <source>
        <dbReference type="ARBA" id="ARBA00037589"/>
    </source>
</evidence>
<dbReference type="GO" id="GO:0006782">
    <property type="term" value="P:protoporphyrinogen IX biosynthetic process"/>
    <property type="evidence" value="ECO:0007669"/>
    <property type="project" value="UniProtKB-UniRule"/>
</dbReference>
<evidence type="ECO:0000256" key="5">
    <source>
        <dbReference type="ARBA" id="ARBA00023244"/>
    </source>
</evidence>
<dbReference type="STRING" id="243230.DR_0786"/>
<comment type="similarity">
    <text evidence="2 9">Belongs to the uroporphyrinogen-III synthase family.</text>
</comment>
<gene>
    <name evidence="12" type="ordered locus">DR_0786</name>
</gene>
<feature type="region of interest" description="Disordered" evidence="10">
    <location>
        <begin position="1"/>
        <end position="29"/>
    </location>
</feature>
<dbReference type="PANTHER" id="PTHR38042">
    <property type="entry name" value="UROPORPHYRINOGEN-III SYNTHASE, CHLOROPLASTIC"/>
    <property type="match status" value="1"/>
</dbReference>
<evidence type="ECO:0000313" key="13">
    <source>
        <dbReference type="Proteomes" id="UP000002524"/>
    </source>
</evidence>
<reference evidence="12 13" key="1">
    <citation type="journal article" date="1999" name="Science">
        <title>Genome sequence of the radioresistant bacterium Deinococcus radiodurans R1.</title>
        <authorList>
            <person name="White O."/>
            <person name="Eisen J.A."/>
            <person name="Heidelberg J.F."/>
            <person name="Hickey E.K."/>
            <person name="Peterson J.D."/>
            <person name="Dodson R.J."/>
            <person name="Haft D.H."/>
            <person name="Gwinn M.L."/>
            <person name="Nelson W.C."/>
            <person name="Richardson D.L."/>
            <person name="Moffat K.S."/>
            <person name="Qin H."/>
            <person name="Jiang L."/>
            <person name="Pamphile W."/>
            <person name="Crosby M."/>
            <person name="Shen M."/>
            <person name="Vamathevan J.J."/>
            <person name="Lam P."/>
            <person name="McDonald L."/>
            <person name="Utterback T."/>
            <person name="Zalewski C."/>
            <person name="Makarova K.S."/>
            <person name="Aravind L."/>
            <person name="Daly M.J."/>
            <person name="Minton K.W."/>
            <person name="Fleischmann R.D."/>
            <person name="Ketchum K.A."/>
            <person name="Nelson K.E."/>
            <person name="Salzberg S."/>
            <person name="Smith H.O."/>
            <person name="Venter J.C."/>
            <person name="Fraser C.M."/>
        </authorList>
    </citation>
    <scope>NUCLEOTIDE SEQUENCE [LARGE SCALE GENOMIC DNA]</scope>
    <source>
        <strain evidence="13">ATCC 13939 / DSM 20539 / JCM 16871 / LMG 4051 / NBRC 15346 / NCIMB 9279 / R1 / VKM B-1422</strain>
    </source>
</reference>
<dbReference type="eggNOG" id="COG1587">
    <property type="taxonomic scope" value="Bacteria"/>
</dbReference>
<sequence>MSSADSLPLQGHTVAVTRPDSGGDGGGGRLGELLRAQGAEVLSVPLIRFLPPADPRALWSGLRDLRGVDWLLVTSPQGGRLLGEALAAAGVADLAGTRLAAVGEATARELRARGLPVDFLPTTATALSLGRKLPAQPGQAALHLTSQLSENTLRGELAARGVTYRRLELYHTAPAVLNAAERVALAGVSAVTLASGSAAQGLAALAGPDFDPLRLPVAAIGEQTAAAAWTLGFVSVTTAPQPSLEGLVAAAIKAVRS</sequence>
<dbReference type="PIR" id="F75476">
    <property type="entry name" value="F75476"/>
</dbReference>
<name>Q9RW83_DEIRA</name>
<evidence type="ECO:0000259" key="11">
    <source>
        <dbReference type="Pfam" id="PF02602"/>
    </source>
</evidence>
<evidence type="ECO:0000256" key="2">
    <source>
        <dbReference type="ARBA" id="ARBA00008133"/>
    </source>
</evidence>
<evidence type="ECO:0000256" key="4">
    <source>
        <dbReference type="ARBA" id="ARBA00023239"/>
    </source>
</evidence>
<comment type="catalytic activity">
    <reaction evidence="8 9">
        <text>hydroxymethylbilane = uroporphyrinogen III + H2O</text>
        <dbReference type="Rhea" id="RHEA:18965"/>
        <dbReference type="ChEBI" id="CHEBI:15377"/>
        <dbReference type="ChEBI" id="CHEBI:57308"/>
        <dbReference type="ChEBI" id="CHEBI:57845"/>
        <dbReference type="EC" id="4.2.1.75"/>
    </reaction>
</comment>
<dbReference type="EMBL" id="AE000513">
    <property type="protein sequence ID" value="AAF10363.1"/>
    <property type="molecule type" value="Genomic_DNA"/>
</dbReference>
<dbReference type="GO" id="GO:0004852">
    <property type="term" value="F:uroporphyrinogen-III synthase activity"/>
    <property type="evidence" value="ECO:0000318"/>
    <property type="project" value="GO_Central"/>
</dbReference>
<protein>
    <recommendedName>
        <fullName evidence="7 9">Uroporphyrinogen-III synthase</fullName>
        <ecNumber evidence="3 9">4.2.1.75</ecNumber>
    </recommendedName>
</protein>
<dbReference type="KEGG" id="dra:DR_0786"/>
<evidence type="ECO:0000256" key="9">
    <source>
        <dbReference type="RuleBase" id="RU366031"/>
    </source>
</evidence>
<dbReference type="InParanoid" id="Q9RW83"/>
<evidence type="ECO:0000256" key="3">
    <source>
        <dbReference type="ARBA" id="ARBA00013109"/>
    </source>
</evidence>
<dbReference type="InterPro" id="IPR003754">
    <property type="entry name" value="4pyrrol_synth_uPrphyn_synth"/>
</dbReference>
<comment type="pathway">
    <text evidence="1 9">Porphyrin-containing compound metabolism; protoporphyrin-IX biosynthesis; coproporphyrinogen-III from 5-aminolevulinate: step 3/4.</text>
</comment>
<evidence type="ECO:0000256" key="1">
    <source>
        <dbReference type="ARBA" id="ARBA00004772"/>
    </source>
</evidence>
<dbReference type="OrthoDB" id="9815856at2"/>
<dbReference type="PaxDb" id="243230-DR_0786"/>
<dbReference type="AlphaFoldDB" id="Q9RW83"/>
<dbReference type="InterPro" id="IPR036108">
    <property type="entry name" value="4pyrrol_syn_uPrphyn_synt_sf"/>
</dbReference>
<dbReference type="GeneID" id="69517031"/>
<dbReference type="Pfam" id="PF02602">
    <property type="entry name" value="HEM4"/>
    <property type="match status" value="1"/>
</dbReference>
<keyword evidence="4 9" id="KW-0456">Lyase</keyword>
<dbReference type="CDD" id="cd06578">
    <property type="entry name" value="HemD"/>
    <property type="match status" value="1"/>
</dbReference>
<keyword evidence="5 9" id="KW-0627">Porphyrin biosynthesis</keyword>
<proteinExistence type="inferred from homology"/>
<dbReference type="EC" id="4.2.1.75" evidence="3 9"/>
<organism evidence="12 13">
    <name type="scientific">Deinococcus radiodurans (strain ATCC 13939 / DSM 20539 / JCM 16871 / CCUG 27074 / LMG 4051 / NBRC 15346 / NCIMB 9279 / VKM B-1422 / R1)</name>
    <dbReference type="NCBI Taxonomy" id="243230"/>
    <lineage>
        <taxon>Bacteria</taxon>
        <taxon>Thermotogati</taxon>
        <taxon>Deinococcota</taxon>
        <taxon>Deinococci</taxon>
        <taxon>Deinococcales</taxon>
        <taxon>Deinococcaceae</taxon>
        <taxon>Deinococcus</taxon>
    </lineage>
</organism>
<dbReference type="PATRIC" id="fig|243230.17.peg.966"/>
<keyword evidence="13" id="KW-1185">Reference proteome</keyword>
<dbReference type="EnsemblBacteria" id="AAF10363">
    <property type="protein sequence ID" value="AAF10363"/>
    <property type="gene ID" value="DR_0786"/>
</dbReference>
<dbReference type="InterPro" id="IPR039793">
    <property type="entry name" value="UROS/Hem4"/>
</dbReference>
<dbReference type="SUPFAM" id="SSF69618">
    <property type="entry name" value="HemD-like"/>
    <property type="match status" value="1"/>
</dbReference>
<evidence type="ECO:0000256" key="7">
    <source>
        <dbReference type="ARBA" id="ARBA00040167"/>
    </source>
</evidence>
<dbReference type="HOGENOM" id="CLU_011276_9_2_0"/>
<dbReference type="Gene3D" id="3.40.50.10090">
    <property type="match status" value="2"/>
</dbReference>
<feature type="domain" description="Tetrapyrrole biosynthesis uroporphyrinogen III synthase" evidence="11">
    <location>
        <begin position="30"/>
        <end position="249"/>
    </location>
</feature>
<evidence type="ECO:0000256" key="10">
    <source>
        <dbReference type="SAM" id="MobiDB-lite"/>
    </source>
</evidence>
<dbReference type="GO" id="GO:0006780">
    <property type="term" value="P:uroporphyrinogen III biosynthetic process"/>
    <property type="evidence" value="ECO:0007669"/>
    <property type="project" value="UniProtKB-UniRule"/>
</dbReference>
<dbReference type="FunCoup" id="Q9RW83">
    <property type="interactions" value="79"/>
</dbReference>
<dbReference type="RefSeq" id="WP_010887432.1">
    <property type="nucleotide sequence ID" value="NC_001263.1"/>
</dbReference>
<evidence type="ECO:0000256" key="8">
    <source>
        <dbReference type="ARBA" id="ARBA00048617"/>
    </source>
</evidence>
<dbReference type="UniPathway" id="UPA00251">
    <property type="reaction ID" value="UER00320"/>
</dbReference>
<accession>Q9RW83</accession>
<comment type="function">
    <text evidence="6 9">Catalyzes cyclization of the linear tetrapyrrole, hydroxymethylbilane, to the macrocyclic uroporphyrinogen III.</text>
</comment>